<keyword evidence="2" id="KW-0732">Signal</keyword>
<dbReference type="Proteomes" id="UP001161017">
    <property type="component" value="Unassembled WGS sequence"/>
</dbReference>
<feature type="compositionally biased region" description="Acidic residues" evidence="1">
    <location>
        <begin position="383"/>
        <end position="395"/>
    </location>
</feature>
<feature type="signal peptide" evidence="2">
    <location>
        <begin position="1"/>
        <end position="17"/>
    </location>
</feature>
<dbReference type="EMBL" id="JAPUFD010000002">
    <property type="protein sequence ID" value="MDI1485898.1"/>
    <property type="molecule type" value="Genomic_DNA"/>
</dbReference>
<gene>
    <name evidence="3" type="ORF">OHK93_004087</name>
</gene>
<feature type="compositionally biased region" description="Low complexity" evidence="1">
    <location>
        <begin position="304"/>
        <end position="380"/>
    </location>
</feature>
<name>A0AA43TRS1_9LECA</name>
<feature type="region of interest" description="Disordered" evidence="1">
    <location>
        <begin position="304"/>
        <end position="395"/>
    </location>
</feature>
<evidence type="ECO:0000313" key="3">
    <source>
        <dbReference type="EMBL" id="MDI1485898.1"/>
    </source>
</evidence>
<accession>A0AA43TRS1</accession>
<protein>
    <submittedName>
        <fullName evidence="3">Uncharacterized protein</fullName>
    </submittedName>
</protein>
<dbReference type="AlphaFoldDB" id="A0AA43TRS1"/>
<organism evidence="3 4">
    <name type="scientific">Ramalina farinacea</name>
    <dbReference type="NCBI Taxonomy" id="258253"/>
    <lineage>
        <taxon>Eukaryota</taxon>
        <taxon>Fungi</taxon>
        <taxon>Dikarya</taxon>
        <taxon>Ascomycota</taxon>
        <taxon>Pezizomycotina</taxon>
        <taxon>Lecanoromycetes</taxon>
        <taxon>OSLEUM clade</taxon>
        <taxon>Lecanoromycetidae</taxon>
        <taxon>Lecanorales</taxon>
        <taxon>Lecanorineae</taxon>
        <taxon>Ramalinaceae</taxon>
        <taxon>Ramalina</taxon>
    </lineage>
</organism>
<keyword evidence="4" id="KW-1185">Reference proteome</keyword>
<evidence type="ECO:0000313" key="4">
    <source>
        <dbReference type="Proteomes" id="UP001161017"/>
    </source>
</evidence>
<evidence type="ECO:0000256" key="2">
    <source>
        <dbReference type="SAM" id="SignalP"/>
    </source>
</evidence>
<evidence type="ECO:0000256" key="1">
    <source>
        <dbReference type="SAM" id="MobiDB-lite"/>
    </source>
</evidence>
<proteinExistence type="predicted"/>
<reference evidence="3" key="1">
    <citation type="journal article" date="2023" name="Genome Biol. Evol.">
        <title>First Whole Genome Sequence and Flow Cytometry Genome Size Data for the Lichen-Forming Fungus Ramalina farinacea (Ascomycota).</title>
        <authorList>
            <person name="Llewellyn T."/>
            <person name="Mian S."/>
            <person name="Hill R."/>
            <person name="Leitch I.J."/>
            <person name="Gaya E."/>
        </authorList>
    </citation>
    <scope>NUCLEOTIDE SEQUENCE</scope>
    <source>
        <strain evidence="3">LIQ254RAFAR</strain>
    </source>
</reference>
<feature type="chain" id="PRO_5041465087" evidence="2">
    <location>
        <begin position="18"/>
        <end position="395"/>
    </location>
</feature>
<sequence>MFNSFVCLSLAIALVNGRSLRRQAAAGSVGVQPYPSTAPADNTFSNGAKLLAGEPPQGAANDDNGIYGNRDIDIPFGRLYGGNLMFFPESEQNNPNDNTDHWTDAGGTDSASQSACGIPHNAYYNSHVAIHPYFLKYAGLDNMMLKVTDICSTDENDPTHCATPGDIKIDRSKAKVWDGKGGQPNSATPEIQGNSFPEKAVWFFMKCWDDGNMQPAYNHVGNWFSQPPYNSNLKWAQTSQGNQAQKNQQSYPGKGFPLYENCAYNPKCTPQDVPDWIKGQEPSWAPIAGGKGYSGVVGSSSNIETTTNSSTGAGTVSGSEVGQSSSSNATTPSLGSPAPSTGSSTPGTVSSTPGTGSSTPGTGSTTPGTGSTTPDASSGTGDEGGDDGVDYCDEL</sequence>
<comment type="caution">
    <text evidence="3">The sequence shown here is derived from an EMBL/GenBank/DDBJ whole genome shotgun (WGS) entry which is preliminary data.</text>
</comment>